<keyword evidence="2" id="KW-1185">Reference proteome</keyword>
<proteinExistence type="predicted"/>
<dbReference type="EMBL" id="JAPDRQ010000002">
    <property type="protein sequence ID" value="KAJ9664549.1"/>
    <property type="molecule type" value="Genomic_DNA"/>
</dbReference>
<accession>A0ACC3AKH1</accession>
<evidence type="ECO:0000313" key="1">
    <source>
        <dbReference type="EMBL" id="KAJ9664549.1"/>
    </source>
</evidence>
<sequence length="459" mass="50294">MHTIFQLLSKRYTRENTSSSPLGPDVSHVASKHIVVAGAGIAGLSFALSLHKLWPASFSSQLPRITIIERDSKADRLGREGYTLSIRVDGNRGGGVQVLDDLGLYEVVRDVAVIVDSGIGVDTDCINLSDGKQKAGNMVLWDKNWRPLLKVDPEKMQNESKRKLSGMRIRRNALQEVLANATAALPDVTMMWERRVVNVKNGATGAGDSMVVVLDDGSNISCDIIIAADGSKSKIRTALRPSDGLNYSGVVAISGNARFESRDQIPKPLANDWGALLGWTGVGIFVAPVDPTAALWSLSYRAGQPRDIPRKPFSNATISSLLEEARGLGIHAGPKFRTLVDNTDPSTLMVFNAFDRPPFRHDFEKHGNVIWIGDANHAVTPFAGNGANMAMMDSWDLVKELVKGEHGGFEKSVRAWERSMMPRTEAVLKESHRNMDVGHAVGWKAWFYWSILKVLALFT</sequence>
<reference evidence="1" key="1">
    <citation type="submission" date="2022-10" db="EMBL/GenBank/DDBJ databases">
        <title>Culturing micro-colonial fungi from biological soil crusts in the Mojave desert and describing Neophaeococcomyces mojavensis, and introducing the new genera and species Taxawa tesnikishii.</title>
        <authorList>
            <person name="Kurbessoian T."/>
            <person name="Stajich J.E."/>
        </authorList>
    </citation>
    <scope>NUCLEOTIDE SEQUENCE</scope>
    <source>
        <strain evidence="1">JES_112</strain>
    </source>
</reference>
<comment type="caution">
    <text evidence="1">The sequence shown here is derived from an EMBL/GenBank/DDBJ whole genome shotgun (WGS) entry which is preliminary data.</text>
</comment>
<gene>
    <name evidence="1" type="ORF">H2198_000200</name>
</gene>
<evidence type="ECO:0000313" key="2">
    <source>
        <dbReference type="Proteomes" id="UP001172386"/>
    </source>
</evidence>
<dbReference type="Proteomes" id="UP001172386">
    <property type="component" value="Unassembled WGS sequence"/>
</dbReference>
<organism evidence="1 2">
    <name type="scientific">Neophaeococcomyces mojaviensis</name>
    <dbReference type="NCBI Taxonomy" id="3383035"/>
    <lineage>
        <taxon>Eukaryota</taxon>
        <taxon>Fungi</taxon>
        <taxon>Dikarya</taxon>
        <taxon>Ascomycota</taxon>
        <taxon>Pezizomycotina</taxon>
        <taxon>Eurotiomycetes</taxon>
        <taxon>Chaetothyriomycetidae</taxon>
        <taxon>Chaetothyriales</taxon>
        <taxon>Chaetothyriales incertae sedis</taxon>
        <taxon>Neophaeococcomyces</taxon>
    </lineage>
</organism>
<protein>
    <submittedName>
        <fullName evidence="1">Uncharacterized protein</fullName>
    </submittedName>
</protein>
<name>A0ACC3AKH1_9EURO</name>